<dbReference type="Proteomes" id="UP000464495">
    <property type="component" value="Chromosome"/>
</dbReference>
<dbReference type="KEGG" id="amaq:GO499_18215"/>
<evidence type="ECO:0000313" key="2">
    <source>
        <dbReference type="EMBL" id="QHQ36976.1"/>
    </source>
</evidence>
<organism evidence="2 3">
    <name type="scientific">Algicella marina</name>
    <dbReference type="NCBI Taxonomy" id="2683284"/>
    <lineage>
        <taxon>Bacteria</taxon>
        <taxon>Pseudomonadati</taxon>
        <taxon>Pseudomonadota</taxon>
        <taxon>Alphaproteobacteria</taxon>
        <taxon>Rhodobacterales</taxon>
        <taxon>Paracoccaceae</taxon>
        <taxon>Algicella</taxon>
    </lineage>
</organism>
<keyword evidence="1" id="KW-0472">Membrane</keyword>
<feature type="transmembrane region" description="Helical" evidence="1">
    <location>
        <begin position="6"/>
        <end position="26"/>
    </location>
</feature>
<keyword evidence="3" id="KW-1185">Reference proteome</keyword>
<evidence type="ECO:0000256" key="1">
    <source>
        <dbReference type="SAM" id="Phobius"/>
    </source>
</evidence>
<name>A0A6P1T673_9RHOB</name>
<evidence type="ECO:0000313" key="3">
    <source>
        <dbReference type="Proteomes" id="UP000464495"/>
    </source>
</evidence>
<keyword evidence="1" id="KW-1133">Transmembrane helix</keyword>
<reference evidence="2 3" key="1">
    <citation type="submission" date="2019-12" db="EMBL/GenBank/DDBJ databases">
        <title>Complete genome sequence of Algicella marina strain 9Alg 56(T) isolated from the red alga Tichocarpus crinitus.</title>
        <authorList>
            <person name="Kim S.-G."/>
            <person name="Nedashkovskaya O.I."/>
        </authorList>
    </citation>
    <scope>NUCLEOTIDE SEQUENCE [LARGE SCALE GENOMIC DNA]</scope>
    <source>
        <strain evidence="2 3">9Alg 56</strain>
    </source>
</reference>
<sequence>MPLTILVPLVVGGILGIVFIVHMSGWTGRLTLDDHAVRRAWAGEYPDDEPTRVALSDDARAALLTTKSGARGVVWCMGDGIVLRRFQPQGVRVEETSDGLRLRFRDTGAPAALIRLADAGSRAEWTAPEQQGRSV</sequence>
<dbReference type="RefSeq" id="WP_161863518.1">
    <property type="nucleotide sequence ID" value="NZ_CP046620.1"/>
</dbReference>
<dbReference type="AlphaFoldDB" id="A0A6P1T673"/>
<keyword evidence="1" id="KW-0812">Transmembrane</keyword>
<accession>A0A6P1T673</accession>
<proteinExistence type="predicted"/>
<gene>
    <name evidence="2" type="ORF">GO499_18215</name>
</gene>
<protein>
    <submittedName>
        <fullName evidence="2">Uncharacterized protein</fullName>
    </submittedName>
</protein>
<dbReference type="EMBL" id="CP046620">
    <property type="protein sequence ID" value="QHQ36976.1"/>
    <property type="molecule type" value="Genomic_DNA"/>
</dbReference>